<dbReference type="Gene3D" id="3.30.70.1440">
    <property type="entry name" value="Multidrug efflux transporter AcrB pore domain"/>
    <property type="match status" value="1"/>
</dbReference>
<feature type="transmembrane region" description="Helical" evidence="1">
    <location>
        <begin position="12"/>
        <end position="32"/>
    </location>
</feature>
<dbReference type="Gene3D" id="3.30.2090.10">
    <property type="entry name" value="Multidrug efflux transporter AcrB TolC docking domain, DN and DC subdomains"/>
    <property type="match status" value="2"/>
</dbReference>
<dbReference type="SUPFAM" id="SSF82693">
    <property type="entry name" value="Multidrug efflux transporter AcrB pore domain, PN1, PN2, PC1 and PC2 subdomains"/>
    <property type="match status" value="3"/>
</dbReference>
<feature type="transmembrane region" description="Helical" evidence="1">
    <location>
        <begin position="926"/>
        <end position="947"/>
    </location>
</feature>
<dbReference type="PANTHER" id="PTHR32063">
    <property type="match status" value="1"/>
</dbReference>
<feature type="transmembrane region" description="Helical" evidence="1">
    <location>
        <begin position="900"/>
        <end position="920"/>
    </location>
</feature>
<feature type="transmembrane region" description="Helical" evidence="1">
    <location>
        <begin position="389"/>
        <end position="413"/>
    </location>
</feature>
<evidence type="ECO:0000256" key="1">
    <source>
        <dbReference type="SAM" id="Phobius"/>
    </source>
</evidence>
<dbReference type="EMBL" id="JAAEJV010000024">
    <property type="protein sequence ID" value="MBF5059483.1"/>
    <property type="molecule type" value="Genomic_DNA"/>
</dbReference>
<comment type="caution">
    <text evidence="2">The sequence shown here is derived from an EMBL/GenBank/DDBJ whole genome shotgun (WGS) entry which is preliminary data.</text>
</comment>
<dbReference type="RefSeq" id="WP_194847786.1">
    <property type="nucleotide sequence ID" value="NZ_JAAEJV010000024.1"/>
</dbReference>
<organism evidence="2 3">
    <name type="scientific">Candidatus Neptunichlamydia vexilliferae</name>
    <dbReference type="NCBI Taxonomy" id="1651774"/>
    <lineage>
        <taxon>Bacteria</taxon>
        <taxon>Pseudomonadati</taxon>
        <taxon>Chlamydiota</taxon>
        <taxon>Chlamydiia</taxon>
        <taxon>Parachlamydiales</taxon>
        <taxon>Simkaniaceae</taxon>
        <taxon>Candidatus Neptunichlamydia</taxon>
    </lineage>
</organism>
<feature type="transmembrane region" description="Helical" evidence="1">
    <location>
        <begin position="874"/>
        <end position="893"/>
    </location>
</feature>
<dbReference type="PRINTS" id="PR00702">
    <property type="entry name" value="ACRIFLAVINRP"/>
</dbReference>
<proteinExistence type="predicted"/>
<dbReference type="Pfam" id="PF00873">
    <property type="entry name" value="ACR_tran"/>
    <property type="match status" value="1"/>
</dbReference>
<sequence>MSLSEPFIRRPVMTTLVMASILFLGMLAYQGLPVSDLPDVEFPTIEVTTSYPGASPQTMADTVTSPLERQFASVEGIQTIASSSTNGESTIVLQFNLDRDIDAAATDVQAAINQAQPDLPNDLPNFPTYKKTNPAQTPVLFMSVSSDLMSLGELYDYAYSLMGRRLGMVNGVSDVNVYGSSFAVRVQVDPDYLSAHQIGINEVADAIVNSNPELPVGNLYGPDVEFTIDVDGQMKKAEGYANLIVRNNNHALLKVKDMGQAVNSLQDDKYSLNYITPDSKTPCVVIAIVKQAGANTIKVIQGVEDLLDEIKWELPVSIKLETLFDQSVFIMESVHDVELTLIIAFILVVLVVLFYLGRPMDTLIPLLALPMSVIGTFAFMYIYGFSIDILSLLAITLSIGFLVDDAIVVLENIHRHVEMGKTTWVAALNGSKQISFTILSMTLSLACVFIPMVFMAGIMGRIFREFAITIVTAVLISGFISLSLTPMLCSRFIAPHSQGKKLNWIEKISDKLNNGLLNIYKKGLNVVFKHRIMTIMVGVGSFILSLYLGMSLPTDFIPGDDLGFINGFAIASDATSPYKMIEYQEKLSDIVRQDPNVQDLVAVGAIPSDNQSLIFIRLKPYSERASMKDTINELLAKLQKVPGVSIFLRPLPLLNLDVGTSQSMGNYQYTLQGLDSDKLYTDAQKVIDQMKQSSDFRQVTSDMHNDAPYLDVTIDRDRAYDLNISANAIESAFEYAYSQGKLSQINGVSDQYWVIIETVPSAYKDPTVLDKLYVSASTKTEINARGDNNNIGTSFATQVPLSAVSSWEQTVGPLSVAHINTLPSVTISYDLGAGVPLGNALASLSDISDQTLSKDVHAIQIGSTEIFQQSFASLRFLFVITIFAIYVILGALYENFIHPLTVMSALPPAAFGAVLTLLLFGETLSLYAFVGMIMLLGIVLKNGIMLVDFANEGLHEGKDTHTAIYDACCARFRPILMTTFAAMMGAVPIALGVGGSTAQSRRPLGMVIVGGLIISQIITLYFTPIVFTYLEGLRHRYHERKKLKDGPPEELGDDTP</sequence>
<dbReference type="SUPFAM" id="SSF82714">
    <property type="entry name" value="Multidrug efflux transporter AcrB TolC docking domain, DN and DC subdomains"/>
    <property type="match status" value="2"/>
</dbReference>
<keyword evidence="1" id="KW-1133">Transmembrane helix</keyword>
<evidence type="ECO:0000313" key="2">
    <source>
        <dbReference type="EMBL" id="MBF5059483.1"/>
    </source>
</evidence>
<dbReference type="InterPro" id="IPR027463">
    <property type="entry name" value="AcrB_DN_DC_subdom"/>
</dbReference>
<dbReference type="Gene3D" id="3.30.70.1320">
    <property type="entry name" value="Multidrug efflux transporter AcrB pore domain like"/>
    <property type="match status" value="1"/>
</dbReference>
<dbReference type="Gene3D" id="3.30.70.1430">
    <property type="entry name" value="Multidrug efflux transporter AcrB pore domain"/>
    <property type="match status" value="2"/>
</dbReference>
<keyword evidence="3" id="KW-1185">Reference proteome</keyword>
<feature type="transmembrane region" description="Helical" evidence="1">
    <location>
        <begin position="980"/>
        <end position="998"/>
    </location>
</feature>
<gene>
    <name evidence="2" type="ORF">NEPTK9_000997</name>
</gene>
<feature type="transmembrane region" description="Helical" evidence="1">
    <location>
        <begin position="1004"/>
        <end position="1030"/>
    </location>
</feature>
<keyword evidence="1" id="KW-0812">Transmembrane</keyword>
<feature type="transmembrane region" description="Helical" evidence="1">
    <location>
        <begin position="339"/>
        <end position="356"/>
    </location>
</feature>
<feature type="transmembrane region" description="Helical" evidence="1">
    <location>
        <begin position="434"/>
        <end position="460"/>
    </location>
</feature>
<evidence type="ECO:0000313" key="3">
    <source>
        <dbReference type="Proteomes" id="UP001194714"/>
    </source>
</evidence>
<feature type="transmembrane region" description="Helical" evidence="1">
    <location>
        <begin position="363"/>
        <end position="383"/>
    </location>
</feature>
<accession>A0ABS0AZB9</accession>
<dbReference type="PANTHER" id="PTHR32063:SF21">
    <property type="entry name" value="MULTIDRUG RESISTANCE PROTEIN MDTB"/>
    <property type="match status" value="1"/>
</dbReference>
<dbReference type="SUPFAM" id="SSF82866">
    <property type="entry name" value="Multidrug efflux transporter AcrB transmembrane domain"/>
    <property type="match status" value="2"/>
</dbReference>
<dbReference type="Gene3D" id="1.20.1640.10">
    <property type="entry name" value="Multidrug efflux transporter AcrB transmembrane domain"/>
    <property type="match status" value="2"/>
</dbReference>
<feature type="transmembrane region" description="Helical" evidence="1">
    <location>
        <begin position="532"/>
        <end position="550"/>
    </location>
</feature>
<keyword evidence="1" id="KW-0472">Membrane</keyword>
<dbReference type="InterPro" id="IPR001036">
    <property type="entry name" value="Acrflvin-R"/>
</dbReference>
<name>A0ABS0AZB9_9BACT</name>
<protein>
    <submittedName>
        <fullName evidence="2">Multidrug resistance protein MdtC</fullName>
    </submittedName>
</protein>
<dbReference type="Proteomes" id="UP001194714">
    <property type="component" value="Unassembled WGS sequence"/>
</dbReference>
<reference evidence="2 3" key="1">
    <citation type="submission" date="2020-01" db="EMBL/GenBank/DDBJ databases">
        <title>Draft genome sequence of Cand. Neptunochlamydia vexilliferae K9.</title>
        <authorList>
            <person name="Schulz F."/>
            <person name="Koestlbacher S."/>
            <person name="Wascher F."/>
            <person name="Pizzetti I."/>
            <person name="Horn M."/>
        </authorList>
    </citation>
    <scope>NUCLEOTIDE SEQUENCE [LARGE SCALE GENOMIC DNA]</scope>
    <source>
        <strain evidence="2 3">K9</strain>
    </source>
</reference>
<feature type="transmembrane region" description="Helical" evidence="1">
    <location>
        <begin position="466"/>
        <end position="494"/>
    </location>
</feature>